<accession>A0ABN3VMK7</accession>
<name>A0ABN3VMK7_9PSEU</name>
<dbReference type="EMBL" id="BAAAUX010000035">
    <property type="protein sequence ID" value="GAA2819008.1"/>
    <property type="molecule type" value="Genomic_DNA"/>
</dbReference>
<evidence type="ECO:0000313" key="2">
    <source>
        <dbReference type="Proteomes" id="UP001500979"/>
    </source>
</evidence>
<protein>
    <recommendedName>
        <fullName evidence="3">MerR family transcriptional regulator</fullName>
    </recommendedName>
</protein>
<evidence type="ECO:0000313" key="1">
    <source>
        <dbReference type="EMBL" id="GAA2819008.1"/>
    </source>
</evidence>
<reference evidence="1 2" key="1">
    <citation type="journal article" date="2019" name="Int. J. Syst. Evol. Microbiol.">
        <title>The Global Catalogue of Microorganisms (GCM) 10K type strain sequencing project: providing services to taxonomists for standard genome sequencing and annotation.</title>
        <authorList>
            <consortium name="The Broad Institute Genomics Platform"/>
            <consortium name="The Broad Institute Genome Sequencing Center for Infectious Disease"/>
            <person name="Wu L."/>
            <person name="Ma J."/>
        </authorList>
    </citation>
    <scope>NUCLEOTIDE SEQUENCE [LARGE SCALE GENOMIC DNA]</scope>
    <source>
        <strain evidence="1 2">JCM 9383</strain>
    </source>
</reference>
<evidence type="ECO:0008006" key="3">
    <source>
        <dbReference type="Google" id="ProtNLM"/>
    </source>
</evidence>
<sequence length="41" mass="4861">MARYVQDGLLKPTETTLGGHYRWDLDDVREQIKRLRTEQGD</sequence>
<organism evidence="1 2">
    <name type="scientific">Saccharopolyspora taberi</name>
    <dbReference type="NCBI Taxonomy" id="60895"/>
    <lineage>
        <taxon>Bacteria</taxon>
        <taxon>Bacillati</taxon>
        <taxon>Actinomycetota</taxon>
        <taxon>Actinomycetes</taxon>
        <taxon>Pseudonocardiales</taxon>
        <taxon>Pseudonocardiaceae</taxon>
        <taxon>Saccharopolyspora</taxon>
    </lineage>
</organism>
<dbReference type="RefSeq" id="WP_344685992.1">
    <property type="nucleotide sequence ID" value="NZ_BAAAUX010000035.1"/>
</dbReference>
<keyword evidence="2" id="KW-1185">Reference proteome</keyword>
<dbReference type="Proteomes" id="UP001500979">
    <property type="component" value="Unassembled WGS sequence"/>
</dbReference>
<proteinExistence type="predicted"/>
<comment type="caution">
    <text evidence="1">The sequence shown here is derived from an EMBL/GenBank/DDBJ whole genome shotgun (WGS) entry which is preliminary data.</text>
</comment>
<gene>
    <name evidence="1" type="ORF">GCM10010470_62950</name>
</gene>